<dbReference type="Gene3D" id="3.40.50.620">
    <property type="entry name" value="HUPs"/>
    <property type="match status" value="1"/>
</dbReference>
<dbReference type="FunCoup" id="G0VIA1">
    <property type="interactions" value="206"/>
</dbReference>
<dbReference type="SUPFAM" id="SSF52402">
    <property type="entry name" value="Adenine nucleotide alpha hydrolases-like"/>
    <property type="match status" value="1"/>
</dbReference>
<comment type="similarity">
    <text evidence="3">Belongs to the CTU2/NCS2 family.</text>
</comment>
<dbReference type="GO" id="GO:0005829">
    <property type="term" value="C:cytosol"/>
    <property type="evidence" value="ECO:0007669"/>
    <property type="project" value="EnsemblFungi"/>
</dbReference>
<comment type="pathway">
    <text evidence="3">tRNA modification; 5-methoxycarbonylmethyl-2-thiouridine-tRNA biosynthesis.</text>
</comment>
<dbReference type="AlphaFoldDB" id="G0VIA1"/>
<keyword evidence="1 3" id="KW-0963">Cytoplasm</keyword>
<dbReference type="GO" id="GO:0002143">
    <property type="term" value="P:tRNA wobble position uridine thiolation"/>
    <property type="evidence" value="ECO:0007669"/>
    <property type="project" value="EnsemblFungi"/>
</dbReference>
<dbReference type="UniPathway" id="UPA00988"/>
<evidence type="ECO:0000313" key="4">
    <source>
        <dbReference type="EMBL" id="CCC71136.1"/>
    </source>
</evidence>
<dbReference type="OMA" id="KQRKQMM"/>
<dbReference type="InterPro" id="IPR019407">
    <property type="entry name" value="CTU2"/>
</dbReference>
<dbReference type="GO" id="GO:0001403">
    <property type="term" value="P:invasive growth in response to glucose limitation"/>
    <property type="evidence" value="ECO:0007669"/>
    <property type="project" value="EnsemblFungi"/>
</dbReference>
<dbReference type="PANTHER" id="PTHR20882">
    <property type="entry name" value="CYTOPLASMIC TRNA 2-THIOLATION PROTEIN 2"/>
    <property type="match status" value="1"/>
</dbReference>
<dbReference type="KEGG" id="ncs:NCAS_0G02490"/>
<comment type="function">
    <text evidence="3">Plays a central role in 2-thiolation of mcm(5)S(2)U at tRNA wobble positions of tRNA(Lys), tRNA(Glu) and tRNA(Gln). May act by forming a heterodimer with NCS6 that ligates sulfur from thiocarboxylated URM1 onto the uridine of tRNAs at wobble position. Prior mcm(5) tRNA modification by the elongator complex is required for 2-thiolation. May also be involved in protein urmylation.</text>
</comment>
<dbReference type="GeneID" id="96904801"/>
<keyword evidence="2 3" id="KW-0819">tRNA processing</keyword>
<sequence>MTDQSAQELCQRCKKDEVTVNSRKEKFCSKCFQKFITLKQRKQMMSSDYYRDIFKMLYKDKVRTAQEAEQQNLDSRILVPLSFGSSSLVLLDILNDTLTEQSHQHKGKTGFSVDVLTCYRHEEDLVQIKENINSLRERYQVNKGKINFHVLSLDSFFNSCGNELQQIVLHYQEFSSMGADVTNFDTIDQLLKKCPNRNSSGDLLYFITRHVVKKYTLQHGYKAILWGHSMTRLADEIISLVVKGRGAQVATSLDMHSFDSVYGNKFKNSYPLKDILLDEVDAYLYIAGLDQLVIGYDARDSLLINKVKQDNSHKNIRLVRNMTINELARKYFNDIEGDYSNIISTVLRTGDKLAEPEFNQGGEGKEESGKCSLCLGNLHSDASKWLRSIAVIQGYPIENEEEREFYEKWSQSAVGIENAEYMKLKDSIWENGTYVPLCYGCIITMNGIKNRNVKWPKFNNTELNDVLNEYVLSEEDEDEIIKAH</sequence>
<gene>
    <name evidence="4" type="primary">NCAS0G02490</name>
    <name evidence="3" type="synonym">CTU2</name>
    <name evidence="3" type="synonym">NCS2</name>
    <name evidence="4" type="ordered locus">NCAS_0G02490</name>
</gene>
<dbReference type="GO" id="GO:0032447">
    <property type="term" value="P:protein urmylation"/>
    <property type="evidence" value="ECO:0007669"/>
    <property type="project" value="UniProtKB-UniRule"/>
</dbReference>
<dbReference type="Pfam" id="PF10288">
    <property type="entry name" value="CTU2"/>
    <property type="match status" value="1"/>
</dbReference>
<proteinExistence type="inferred from homology"/>
<reference evidence="4 5" key="1">
    <citation type="journal article" date="2011" name="Proc. Natl. Acad. Sci. U.S.A.">
        <title>Evolutionary erosion of yeast sex chromosomes by mating-type switching accidents.</title>
        <authorList>
            <person name="Gordon J.L."/>
            <person name="Armisen D."/>
            <person name="Proux-Wera E."/>
            <person name="Oheigeartaigh S.S."/>
            <person name="Byrne K.P."/>
            <person name="Wolfe K.H."/>
        </authorList>
    </citation>
    <scope>NUCLEOTIDE SEQUENCE [LARGE SCALE GENOMIC DNA]</scope>
    <source>
        <strain evidence="5">ATCC 76901 / BCRC 22586 / CBS 4309 / NBRC 1992 / NRRL Y-12630</strain>
    </source>
</reference>
<evidence type="ECO:0000256" key="1">
    <source>
        <dbReference type="ARBA" id="ARBA00022490"/>
    </source>
</evidence>
<name>G0VIA1_NAUCA</name>
<dbReference type="STRING" id="1064592.G0VIA1"/>
<dbReference type="eggNOG" id="KOG2594">
    <property type="taxonomic scope" value="Eukaryota"/>
</dbReference>
<dbReference type="PANTHER" id="PTHR20882:SF14">
    <property type="entry name" value="CYTOPLASMIC TRNA 2-THIOLATION PROTEIN 2"/>
    <property type="match status" value="1"/>
</dbReference>
<dbReference type="InterPro" id="IPR014729">
    <property type="entry name" value="Rossmann-like_a/b/a_fold"/>
</dbReference>
<dbReference type="GO" id="GO:0016779">
    <property type="term" value="F:nucleotidyltransferase activity"/>
    <property type="evidence" value="ECO:0007669"/>
    <property type="project" value="UniProtKB-UniRule"/>
</dbReference>
<dbReference type="GO" id="GO:0007124">
    <property type="term" value="P:pseudohyphal growth"/>
    <property type="evidence" value="ECO:0007669"/>
    <property type="project" value="EnsemblFungi"/>
</dbReference>
<dbReference type="HAMAP" id="MF_03054">
    <property type="entry name" value="CTU2"/>
    <property type="match status" value="1"/>
</dbReference>
<comment type="subcellular location">
    <subcellularLocation>
        <location evidence="3">Cytoplasm</location>
    </subcellularLocation>
</comment>
<evidence type="ECO:0000256" key="3">
    <source>
        <dbReference type="HAMAP-Rule" id="MF_03054"/>
    </source>
</evidence>
<protein>
    <recommendedName>
        <fullName evidence="3">Cytoplasmic tRNA 2-thiolation protein 2</fullName>
    </recommendedName>
</protein>
<dbReference type="GO" id="GO:0016783">
    <property type="term" value="F:sulfurtransferase activity"/>
    <property type="evidence" value="ECO:0007669"/>
    <property type="project" value="TreeGrafter"/>
</dbReference>
<accession>G0VIA1</accession>
<evidence type="ECO:0000313" key="5">
    <source>
        <dbReference type="Proteomes" id="UP000001640"/>
    </source>
</evidence>
<dbReference type="Proteomes" id="UP000001640">
    <property type="component" value="Chromosome 7"/>
</dbReference>
<dbReference type="EMBL" id="HE576758">
    <property type="protein sequence ID" value="CCC71136.1"/>
    <property type="molecule type" value="Genomic_DNA"/>
</dbReference>
<organism evidence="4 5">
    <name type="scientific">Naumovozyma castellii</name>
    <name type="common">Yeast</name>
    <name type="synonym">Saccharomyces castellii</name>
    <dbReference type="NCBI Taxonomy" id="27288"/>
    <lineage>
        <taxon>Eukaryota</taxon>
        <taxon>Fungi</taxon>
        <taxon>Dikarya</taxon>
        <taxon>Ascomycota</taxon>
        <taxon>Saccharomycotina</taxon>
        <taxon>Saccharomycetes</taxon>
        <taxon>Saccharomycetales</taxon>
        <taxon>Saccharomycetaceae</taxon>
        <taxon>Naumovozyma</taxon>
    </lineage>
</organism>
<dbReference type="GO" id="GO:0000049">
    <property type="term" value="F:tRNA binding"/>
    <property type="evidence" value="ECO:0007669"/>
    <property type="project" value="InterPro"/>
</dbReference>
<evidence type="ECO:0000256" key="2">
    <source>
        <dbReference type="ARBA" id="ARBA00022694"/>
    </source>
</evidence>
<dbReference type="OrthoDB" id="25129at2759"/>
<reference key="2">
    <citation type="submission" date="2011-08" db="EMBL/GenBank/DDBJ databases">
        <title>Genome sequence of Naumovozyma castellii.</title>
        <authorList>
            <person name="Gordon J.L."/>
            <person name="Armisen D."/>
            <person name="Proux-Wera E."/>
            <person name="OhEigeartaigh S.S."/>
            <person name="Byrne K.P."/>
            <person name="Wolfe K.H."/>
        </authorList>
    </citation>
    <scope>NUCLEOTIDE SEQUENCE</scope>
    <source>
        <strain>Type strain:CBS 4309</strain>
    </source>
</reference>
<dbReference type="InParanoid" id="G0VIA1"/>
<dbReference type="HOGENOM" id="CLU_024534_1_0_1"/>
<keyword evidence="5" id="KW-1185">Reference proteome</keyword>
<dbReference type="RefSeq" id="XP_003677488.1">
    <property type="nucleotide sequence ID" value="XM_003677440.1"/>
</dbReference>